<sequence>MVKQVTIISGKGGTGKTTISSAFASLAENAVIADCDVDAADMHLIMGPNILETNDFYGLKVADINPDICTYCGICRESCSFGAIGRDIRVDVFGCEGCAVCEYVCPSGAIRMVDRKAGEVFSSVTRFGPMAHAKLGIGEEASGKLVSAVRTTASELAMKYGKDLIIIDGPPGTGCSVIAAITGVDLVLIVTEPTVSGMHDLERVLEVVNHFRIPALVCVNKYNINECNTQMIRDYCRDRKVGIIGVLPYDRTPTDAMLEGKTVIEYACGGFSSNVHDMWENIRDCLFAEKCSVFRS</sequence>
<dbReference type="Pfam" id="PF01656">
    <property type="entry name" value="CbiA"/>
    <property type="match status" value="1"/>
</dbReference>
<dbReference type="RefSeq" id="WP_135388456.1">
    <property type="nucleotide sequence ID" value="NZ_PGGK01000002.1"/>
</dbReference>
<dbReference type="InterPro" id="IPR017896">
    <property type="entry name" value="4Fe4S_Fe-S-bd"/>
</dbReference>
<evidence type="ECO:0000313" key="2">
    <source>
        <dbReference type="EMBL" id="TGC10926.1"/>
    </source>
</evidence>
<dbReference type="PROSITE" id="PS00198">
    <property type="entry name" value="4FE4S_FER_1"/>
    <property type="match status" value="1"/>
</dbReference>
<evidence type="ECO:0000313" key="3">
    <source>
        <dbReference type="Proteomes" id="UP000297295"/>
    </source>
</evidence>
<dbReference type="InterPro" id="IPR027417">
    <property type="entry name" value="P-loop_NTPase"/>
</dbReference>
<organism evidence="2 3">
    <name type="scientific">Methanolobus halotolerans</name>
    <dbReference type="NCBI Taxonomy" id="2052935"/>
    <lineage>
        <taxon>Archaea</taxon>
        <taxon>Methanobacteriati</taxon>
        <taxon>Methanobacteriota</taxon>
        <taxon>Stenosarchaea group</taxon>
        <taxon>Methanomicrobia</taxon>
        <taxon>Methanosarcinales</taxon>
        <taxon>Methanosarcinaceae</taxon>
        <taxon>Methanolobus</taxon>
    </lineage>
</organism>
<dbReference type="Gene3D" id="3.40.50.300">
    <property type="entry name" value="P-loop containing nucleotide triphosphate hydrolases"/>
    <property type="match status" value="1"/>
</dbReference>
<protein>
    <submittedName>
        <fullName evidence="2">(4Fe-4S)-binding protein</fullName>
    </submittedName>
</protein>
<comment type="caution">
    <text evidence="2">The sequence shown here is derived from an EMBL/GenBank/DDBJ whole genome shotgun (WGS) entry which is preliminary data.</text>
</comment>
<evidence type="ECO:0000259" key="1">
    <source>
        <dbReference type="PROSITE" id="PS51379"/>
    </source>
</evidence>
<accession>A0A4E0Q7S4</accession>
<dbReference type="SUPFAM" id="SSF52540">
    <property type="entry name" value="P-loop containing nucleoside triphosphate hydrolases"/>
    <property type="match status" value="1"/>
</dbReference>
<name>A0A4E0Q7S4_9EURY</name>
<keyword evidence="3" id="KW-1185">Reference proteome</keyword>
<proteinExistence type="predicted"/>
<feature type="domain" description="4Fe-4S ferredoxin-type" evidence="1">
    <location>
        <begin position="60"/>
        <end position="84"/>
    </location>
</feature>
<dbReference type="CDD" id="cd03110">
    <property type="entry name" value="SIMIBI_bact_arch"/>
    <property type="match status" value="1"/>
</dbReference>
<dbReference type="EMBL" id="PGGK01000002">
    <property type="protein sequence ID" value="TGC10926.1"/>
    <property type="molecule type" value="Genomic_DNA"/>
</dbReference>
<gene>
    <name evidence="2" type="ORF">CUN85_01870</name>
</gene>
<feature type="domain" description="4Fe-4S ferredoxin-type" evidence="1">
    <location>
        <begin position="86"/>
        <end position="115"/>
    </location>
</feature>
<reference evidence="2 3" key="1">
    <citation type="submission" date="2017-11" db="EMBL/GenBank/DDBJ databases">
        <title>Isolation and Characterization of Methanogenic Archaea from Saline Meromictic Lake at Siberia.</title>
        <authorList>
            <person name="Shen Y."/>
            <person name="Huang H.-H."/>
            <person name="Lai M.-C."/>
            <person name="Chen S.-C."/>
        </authorList>
    </citation>
    <scope>NUCLEOTIDE SEQUENCE [LARGE SCALE GENOMIC DNA]</scope>
    <source>
        <strain evidence="2 3">SY-01</strain>
    </source>
</reference>
<dbReference type="OrthoDB" id="65817at2157"/>
<dbReference type="PANTHER" id="PTHR43534">
    <property type="entry name" value="MIND SUPERFAMILY P-LOOP ATPASE CONTAINING AN INSERTED FERREDOXIN DOMAIN"/>
    <property type="match status" value="1"/>
</dbReference>
<dbReference type="PANTHER" id="PTHR43534:SF1">
    <property type="entry name" value="4FE-4S CLUSTER CONTAINING PARA FAMILY ATPASE PROTEIN"/>
    <property type="match status" value="1"/>
</dbReference>
<dbReference type="Proteomes" id="UP000297295">
    <property type="component" value="Unassembled WGS sequence"/>
</dbReference>
<dbReference type="InterPro" id="IPR017900">
    <property type="entry name" value="4Fe4S_Fe_S_CS"/>
</dbReference>
<dbReference type="Pfam" id="PF00037">
    <property type="entry name" value="Fer4"/>
    <property type="match status" value="1"/>
</dbReference>
<dbReference type="InterPro" id="IPR002586">
    <property type="entry name" value="CobQ/CobB/MinD/ParA_Nub-bd_dom"/>
</dbReference>
<dbReference type="AlphaFoldDB" id="A0A4E0Q7S4"/>
<dbReference type="GO" id="GO:0016491">
    <property type="term" value="F:oxidoreductase activity"/>
    <property type="evidence" value="ECO:0007669"/>
    <property type="project" value="UniProtKB-ARBA"/>
</dbReference>
<dbReference type="PROSITE" id="PS51379">
    <property type="entry name" value="4FE4S_FER_2"/>
    <property type="match status" value="2"/>
</dbReference>